<dbReference type="Pfam" id="PF06722">
    <property type="entry name" value="EryCIII-like_C"/>
    <property type="match status" value="1"/>
</dbReference>
<sequence length="442" mass="47271">MDIPDTSRRFLLAMWEGGGTLPPELGLARLLLARGHDVHVLADPTVEDDALAAGCVFHPWRRAPHRTTLDPAEDLLRDWEVTSPLAMLARIRDTFVAGPASDYAADTAETLRAIDADAVLVDFMLFGAVIGAQGQGVPVAPVVPNIWSIPTPGGPAIGPGFPKATTRFGRLRDAAMLRLADRMFAPGIPALDAARRQHGLAPLASFYDQVLQTDRIFVLSSPTFDFASDVVPDHVRYLGPITDDPSWAEEAALSWTEDQEGPFVLVAFSSTFQDQAPVLRRVVEALSTLQVRAVVTLGQMLDPADVQGSTNVVVVPSAPHGPLLERADLVVTHCGHGTTLKALGAGVPLVCIPMGRDQNDTAARVVHHGAGVRIGPKARTSRIRRAVQRVLGDPRFTTAAGRLAAAITEERQQIDIAAELYPLVRDDQPGRPSGVTHPTPGG</sequence>
<dbReference type="KEGG" id="euz:DVS28_a4983"/>
<name>A0A346Y593_9ACTN</name>
<evidence type="ECO:0000313" key="3">
    <source>
        <dbReference type="Proteomes" id="UP000264006"/>
    </source>
</evidence>
<dbReference type="SUPFAM" id="SSF53756">
    <property type="entry name" value="UDP-Glycosyltransferase/glycogen phosphorylase"/>
    <property type="match status" value="1"/>
</dbReference>
<gene>
    <name evidence="2" type="ORF">DVS28_a4983</name>
</gene>
<feature type="domain" description="Erythromycin biosynthesis protein CIII-like C-terminal" evidence="1">
    <location>
        <begin position="281"/>
        <end position="419"/>
    </location>
</feature>
<evidence type="ECO:0000259" key="1">
    <source>
        <dbReference type="Pfam" id="PF06722"/>
    </source>
</evidence>
<dbReference type="GO" id="GO:0017000">
    <property type="term" value="P:antibiotic biosynthetic process"/>
    <property type="evidence" value="ECO:0007669"/>
    <property type="project" value="UniProtKB-ARBA"/>
</dbReference>
<dbReference type="AlphaFoldDB" id="A0A346Y593"/>
<proteinExistence type="predicted"/>
<dbReference type="InterPro" id="IPR002213">
    <property type="entry name" value="UDP_glucos_trans"/>
</dbReference>
<dbReference type="Gene3D" id="3.40.50.2000">
    <property type="entry name" value="Glycogen Phosphorylase B"/>
    <property type="match status" value="2"/>
</dbReference>
<keyword evidence="2" id="KW-0808">Transferase</keyword>
<dbReference type="Proteomes" id="UP000264006">
    <property type="component" value="Chromosome"/>
</dbReference>
<dbReference type="RefSeq" id="WP_114593786.1">
    <property type="nucleotide sequence ID" value="NZ_CP031165.1"/>
</dbReference>
<dbReference type="PANTHER" id="PTHR48050:SF13">
    <property type="entry name" value="STEROL 3-BETA-GLUCOSYLTRANSFERASE UGT80A2"/>
    <property type="match status" value="1"/>
</dbReference>
<protein>
    <submittedName>
        <fullName evidence="2">Glycosyltransferase, MGT family</fullName>
    </submittedName>
</protein>
<dbReference type="GO" id="GO:0016758">
    <property type="term" value="F:hexosyltransferase activity"/>
    <property type="evidence" value="ECO:0007669"/>
    <property type="project" value="UniProtKB-ARBA"/>
</dbReference>
<evidence type="ECO:0000313" key="2">
    <source>
        <dbReference type="EMBL" id="AXV09640.1"/>
    </source>
</evidence>
<dbReference type="PANTHER" id="PTHR48050">
    <property type="entry name" value="STEROL 3-BETA-GLUCOSYLTRANSFERASE"/>
    <property type="match status" value="1"/>
</dbReference>
<dbReference type="OrthoDB" id="6620093at2"/>
<organism evidence="2 3">
    <name type="scientific">Euzebya pacifica</name>
    <dbReference type="NCBI Taxonomy" id="1608957"/>
    <lineage>
        <taxon>Bacteria</taxon>
        <taxon>Bacillati</taxon>
        <taxon>Actinomycetota</taxon>
        <taxon>Nitriliruptoria</taxon>
        <taxon>Euzebyales</taxon>
    </lineage>
</organism>
<dbReference type="GO" id="GO:0008194">
    <property type="term" value="F:UDP-glycosyltransferase activity"/>
    <property type="evidence" value="ECO:0007669"/>
    <property type="project" value="InterPro"/>
</dbReference>
<dbReference type="CDD" id="cd03784">
    <property type="entry name" value="GT1_Gtf-like"/>
    <property type="match status" value="1"/>
</dbReference>
<accession>A0A346Y593</accession>
<dbReference type="EMBL" id="CP031165">
    <property type="protein sequence ID" value="AXV09640.1"/>
    <property type="molecule type" value="Genomic_DNA"/>
</dbReference>
<dbReference type="InterPro" id="IPR050426">
    <property type="entry name" value="Glycosyltransferase_28"/>
</dbReference>
<keyword evidence="3" id="KW-1185">Reference proteome</keyword>
<dbReference type="InterPro" id="IPR010610">
    <property type="entry name" value="EryCIII-like_C"/>
</dbReference>
<reference evidence="2 3" key="1">
    <citation type="submission" date="2018-09" db="EMBL/GenBank/DDBJ databases">
        <title>Complete genome sequence of Euzebya sp. DY32-46 isolated from seawater of Pacific Ocean.</title>
        <authorList>
            <person name="Xu L."/>
            <person name="Wu Y.-H."/>
            <person name="Xu X.-W."/>
        </authorList>
    </citation>
    <scope>NUCLEOTIDE SEQUENCE [LARGE SCALE GENOMIC DNA]</scope>
    <source>
        <strain evidence="2 3">DY32-46</strain>
    </source>
</reference>